<accession>T1AU47</accession>
<proteinExistence type="predicted"/>
<reference evidence="2" key="2">
    <citation type="journal article" date="2014" name="ISME J.">
        <title>Microbial stratification in low pH oxic and suboxic macroscopic growths along an acid mine drainage.</title>
        <authorList>
            <person name="Mendez-Garcia C."/>
            <person name="Mesa V."/>
            <person name="Sprenger R.R."/>
            <person name="Richter M."/>
            <person name="Diez M.S."/>
            <person name="Solano J."/>
            <person name="Bargiela R."/>
            <person name="Golyshina O.V."/>
            <person name="Manteca A."/>
            <person name="Ramos J.L."/>
            <person name="Gallego J.R."/>
            <person name="Llorente I."/>
            <person name="Martins Dos Santos V.A."/>
            <person name="Jensen O.N."/>
            <person name="Pelaez A.I."/>
            <person name="Sanchez J."/>
            <person name="Ferrer M."/>
        </authorList>
    </citation>
    <scope>NUCLEOTIDE SEQUENCE</scope>
</reference>
<organism evidence="2">
    <name type="scientific">mine drainage metagenome</name>
    <dbReference type="NCBI Taxonomy" id="410659"/>
    <lineage>
        <taxon>unclassified sequences</taxon>
        <taxon>metagenomes</taxon>
        <taxon>ecological metagenomes</taxon>
    </lineage>
</organism>
<dbReference type="Gene3D" id="3.30.300.30">
    <property type="match status" value="1"/>
</dbReference>
<dbReference type="InterPro" id="IPR045851">
    <property type="entry name" value="AMP-bd_C_sf"/>
</dbReference>
<dbReference type="PANTHER" id="PTHR42921">
    <property type="entry name" value="ACETOACETYL-COA SYNTHETASE"/>
    <property type="match status" value="1"/>
</dbReference>
<evidence type="ECO:0000313" key="2">
    <source>
        <dbReference type="EMBL" id="EQD64121.1"/>
    </source>
</evidence>
<dbReference type="AlphaFoldDB" id="T1AU47"/>
<dbReference type="GO" id="GO:0030729">
    <property type="term" value="F:acetoacetate-CoA ligase activity"/>
    <property type="evidence" value="ECO:0007669"/>
    <property type="project" value="TreeGrafter"/>
</dbReference>
<feature type="non-terminal residue" evidence="2">
    <location>
        <position position="153"/>
    </location>
</feature>
<dbReference type="PANTHER" id="PTHR42921:SF1">
    <property type="entry name" value="ACETOACETYL-COA SYNTHETASE"/>
    <property type="match status" value="1"/>
</dbReference>
<evidence type="ECO:0000259" key="1">
    <source>
        <dbReference type="Pfam" id="PF13193"/>
    </source>
</evidence>
<name>T1AU47_9ZZZZ</name>
<feature type="non-terminal residue" evidence="2">
    <location>
        <position position="1"/>
    </location>
</feature>
<protein>
    <submittedName>
        <fullName evidence="2">Acetoacetyl-CoA synthetase</fullName>
    </submittedName>
</protein>
<gene>
    <name evidence="2" type="ORF">B1B_06706</name>
</gene>
<dbReference type="EMBL" id="AUZY01004246">
    <property type="protein sequence ID" value="EQD64121.1"/>
    <property type="molecule type" value="Genomic_DNA"/>
</dbReference>
<dbReference type="SUPFAM" id="SSF56801">
    <property type="entry name" value="Acetyl-CoA synthetase-like"/>
    <property type="match status" value="1"/>
</dbReference>
<feature type="domain" description="AMP-binding enzyme C-terminal" evidence="1">
    <location>
        <begin position="68"/>
        <end position="118"/>
    </location>
</feature>
<comment type="caution">
    <text evidence="2">The sequence shown here is derived from an EMBL/GenBank/DDBJ whole genome shotgun (WGS) entry which is preliminary data.</text>
</comment>
<reference evidence="2" key="1">
    <citation type="submission" date="2013-08" db="EMBL/GenBank/DDBJ databases">
        <authorList>
            <person name="Mendez C."/>
            <person name="Richter M."/>
            <person name="Ferrer M."/>
            <person name="Sanchez J."/>
        </authorList>
    </citation>
    <scope>NUCLEOTIDE SEQUENCE</scope>
</reference>
<sequence length="153" mass="17063">DYRGVWRHGDWVRRTERDTFVVYGRSDATLNRGGVRMGTSEFYRIVEALGEVSDSLVVDTTGLGREGELVLFVVPRAGAEVNALKESVRTTLRERLSPRHMPDHVLIASDLPRTLNGKRVEVPIRRILLGTSPTDALSRDSLANPAALDEVLR</sequence>
<dbReference type="Pfam" id="PF13193">
    <property type="entry name" value="AMP-binding_C"/>
    <property type="match status" value="1"/>
</dbReference>
<dbReference type="InterPro" id="IPR025110">
    <property type="entry name" value="AMP-bd_C"/>
</dbReference>